<protein>
    <recommendedName>
        <fullName evidence="3">DUF2946 domain-containing protein</fullName>
    </recommendedName>
</protein>
<dbReference type="STRING" id="1122252.SAMN05660443_0544"/>
<evidence type="ECO:0008006" key="3">
    <source>
        <dbReference type="Google" id="ProtNLM"/>
    </source>
</evidence>
<dbReference type="EMBL" id="FOLH01000001">
    <property type="protein sequence ID" value="SFB85332.1"/>
    <property type="molecule type" value="Genomic_DNA"/>
</dbReference>
<dbReference type="AlphaFoldDB" id="A0A1I1EFI0"/>
<evidence type="ECO:0000313" key="2">
    <source>
        <dbReference type="Proteomes" id="UP000199058"/>
    </source>
</evidence>
<organism evidence="1 2">
    <name type="scientific">Marinospirillum celere</name>
    <dbReference type="NCBI Taxonomy" id="1122252"/>
    <lineage>
        <taxon>Bacteria</taxon>
        <taxon>Pseudomonadati</taxon>
        <taxon>Pseudomonadota</taxon>
        <taxon>Gammaproteobacteria</taxon>
        <taxon>Oceanospirillales</taxon>
        <taxon>Oceanospirillaceae</taxon>
        <taxon>Marinospirillum</taxon>
    </lineage>
</organism>
<sequence>MPRNRSLANTLFVLLMLAVISGRVLFPFNQPPLQVHADGSLEICSWQGSGERLFFSPDGEPLESKTGPSLCPACILSTPVTGPSSLNLSLTPGSQNCPTPKNLANLPTDLLPVFLARAPPSSLSTNS</sequence>
<reference evidence="1 2" key="1">
    <citation type="submission" date="2016-10" db="EMBL/GenBank/DDBJ databases">
        <authorList>
            <person name="de Groot N.N."/>
        </authorList>
    </citation>
    <scope>NUCLEOTIDE SEQUENCE [LARGE SCALE GENOMIC DNA]</scope>
    <source>
        <strain evidence="1 2">DSM 18438</strain>
    </source>
</reference>
<accession>A0A1I1EFI0</accession>
<proteinExistence type="predicted"/>
<dbReference type="Proteomes" id="UP000199058">
    <property type="component" value="Unassembled WGS sequence"/>
</dbReference>
<keyword evidence="2" id="KW-1185">Reference proteome</keyword>
<evidence type="ECO:0000313" key="1">
    <source>
        <dbReference type="EMBL" id="SFB85332.1"/>
    </source>
</evidence>
<name>A0A1I1EFI0_9GAMM</name>
<gene>
    <name evidence="1" type="ORF">SAMN05660443_0544</name>
</gene>